<name>A0ABW0FQP4_9CAUL</name>
<comment type="caution">
    <text evidence="2">The sequence shown here is derived from an EMBL/GenBank/DDBJ whole genome shotgun (WGS) entry which is preliminary data.</text>
</comment>
<evidence type="ECO:0000313" key="3">
    <source>
        <dbReference type="Proteomes" id="UP001596152"/>
    </source>
</evidence>
<proteinExistence type="predicted"/>
<accession>A0ABW0FQP4</accession>
<reference evidence="3" key="1">
    <citation type="journal article" date="2019" name="Int. J. Syst. Evol. Microbiol.">
        <title>The Global Catalogue of Microorganisms (GCM) 10K type strain sequencing project: providing services to taxonomists for standard genome sequencing and annotation.</title>
        <authorList>
            <consortium name="The Broad Institute Genomics Platform"/>
            <consortium name="The Broad Institute Genome Sequencing Center for Infectious Disease"/>
            <person name="Wu L."/>
            <person name="Ma J."/>
        </authorList>
    </citation>
    <scope>NUCLEOTIDE SEQUENCE [LARGE SCALE GENOMIC DNA]</scope>
    <source>
        <strain evidence="3">JCM 12125</strain>
    </source>
</reference>
<feature type="compositionally biased region" description="Basic and acidic residues" evidence="1">
    <location>
        <begin position="33"/>
        <end position="58"/>
    </location>
</feature>
<organism evidence="2 3">
    <name type="scientific">Brevundimonas staleyi</name>
    <dbReference type="NCBI Taxonomy" id="74326"/>
    <lineage>
        <taxon>Bacteria</taxon>
        <taxon>Pseudomonadati</taxon>
        <taxon>Pseudomonadota</taxon>
        <taxon>Alphaproteobacteria</taxon>
        <taxon>Caulobacterales</taxon>
        <taxon>Caulobacteraceae</taxon>
        <taxon>Brevundimonas</taxon>
    </lineage>
</organism>
<keyword evidence="3" id="KW-1185">Reference proteome</keyword>
<dbReference type="EMBL" id="JBHSLF010000014">
    <property type="protein sequence ID" value="MFC5343531.1"/>
    <property type="molecule type" value="Genomic_DNA"/>
</dbReference>
<dbReference type="Proteomes" id="UP001596152">
    <property type="component" value="Unassembled WGS sequence"/>
</dbReference>
<sequence>MAEIINLNRARKARDKAADKAQAAANRVTHGLTKAERTAAKTERERQSRLLDQTKLED</sequence>
<evidence type="ECO:0000313" key="2">
    <source>
        <dbReference type="EMBL" id="MFC5343531.1"/>
    </source>
</evidence>
<dbReference type="RefSeq" id="WP_374039318.1">
    <property type="nucleotide sequence ID" value="NZ_CP169082.1"/>
</dbReference>
<dbReference type="Pfam" id="PF13770">
    <property type="entry name" value="DUF4169"/>
    <property type="match status" value="1"/>
</dbReference>
<dbReference type="InterPro" id="IPR025227">
    <property type="entry name" value="DUF4169"/>
</dbReference>
<feature type="region of interest" description="Disordered" evidence="1">
    <location>
        <begin position="1"/>
        <end position="58"/>
    </location>
</feature>
<gene>
    <name evidence="2" type="ORF">ACFPIE_06355</name>
</gene>
<evidence type="ECO:0000256" key="1">
    <source>
        <dbReference type="SAM" id="MobiDB-lite"/>
    </source>
</evidence>
<protein>
    <submittedName>
        <fullName evidence="2">DUF4169 family protein</fullName>
    </submittedName>
</protein>